<dbReference type="GO" id="GO:0016485">
    <property type="term" value="P:protein processing"/>
    <property type="evidence" value="ECO:0007669"/>
    <property type="project" value="TreeGrafter"/>
</dbReference>
<name>A0LLU3_SYNFM</name>
<dbReference type="Proteomes" id="UP000001784">
    <property type="component" value="Chromosome"/>
</dbReference>
<gene>
    <name evidence="1" type="ordered locus">Sfum_2717</name>
</gene>
<dbReference type="OrthoDB" id="512922at2"/>
<dbReference type="GO" id="GO:0008047">
    <property type="term" value="F:enzyme activator activity"/>
    <property type="evidence" value="ECO:0007669"/>
    <property type="project" value="InterPro"/>
</dbReference>
<proteinExistence type="predicted"/>
<dbReference type="PANTHER" id="PTHR30302">
    <property type="entry name" value="HYDROGENASE 1 MATURATION PROTEASE"/>
    <property type="match status" value="1"/>
</dbReference>
<dbReference type="STRING" id="335543.Sfum_2717"/>
<dbReference type="InterPro" id="IPR000671">
    <property type="entry name" value="Peptidase_A31"/>
</dbReference>
<dbReference type="InParanoid" id="A0LLU3"/>
<dbReference type="SUPFAM" id="SSF53163">
    <property type="entry name" value="HybD-like"/>
    <property type="match status" value="1"/>
</dbReference>
<dbReference type="GO" id="GO:0004175">
    <property type="term" value="F:endopeptidase activity"/>
    <property type="evidence" value="ECO:0007669"/>
    <property type="project" value="TreeGrafter"/>
</dbReference>
<sequence length="160" mass="17585">MILIIAYGNSLRRDDGAGLVLAEVLERVWKDRRLEVHLESVHQLTPELAETIAGEQVSAVVFVDTRVVDPGVDNLKVQTRPLPPPENPSASMGHHVSPEVLMAYARYLYHKTPPAWLVTAPGVDFDHGEGLSQVALHALSGVPDFLRSLPCDWPLGPSRE</sequence>
<dbReference type="InterPro" id="IPR023430">
    <property type="entry name" value="Pept_HybD-like_dom_sf"/>
</dbReference>
<evidence type="ECO:0000313" key="2">
    <source>
        <dbReference type="Proteomes" id="UP000001784"/>
    </source>
</evidence>
<evidence type="ECO:0008006" key="3">
    <source>
        <dbReference type="Google" id="ProtNLM"/>
    </source>
</evidence>
<dbReference type="RefSeq" id="WP_011699562.1">
    <property type="nucleotide sequence ID" value="NC_008554.1"/>
</dbReference>
<organism evidence="1 2">
    <name type="scientific">Syntrophobacter fumaroxidans (strain DSM 10017 / MPOB)</name>
    <dbReference type="NCBI Taxonomy" id="335543"/>
    <lineage>
        <taxon>Bacteria</taxon>
        <taxon>Pseudomonadati</taxon>
        <taxon>Thermodesulfobacteriota</taxon>
        <taxon>Syntrophobacteria</taxon>
        <taxon>Syntrophobacterales</taxon>
        <taxon>Syntrophobacteraceae</taxon>
        <taxon>Syntrophobacter</taxon>
    </lineage>
</organism>
<accession>A0LLU3</accession>
<dbReference type="KEGG" id="sfu:Sfum_2717"/>
<keyword evidence="2" id="KW-1185">Reference proteome</keyword>
<reference evidence="1 2" key="1">
    <citation type="submission" date="2006-10" db="EMBL/GenBank/DDBJ databases">
        <title>Complete sequence of Syntrophobacter fumaroxidans MPOB.</title>
        <authorList>
            <consortium name="US DOE Joint Genome Institute"/>
            <person name="Copeland A."/>
            <person name="Lucas S."/>
            <person name="Lapidus A."/>
            <person name="Barry K."/>
            <person name="Detter J.C."/>
            <person name="Glavina del Rio T."/>
            <person name="Hammon N."/>
            <person name="Israni S."/>
            <person name="Pitluck S."/>
            <person name="Goltsman E.G."/>
            <person name="Martinez M."/>
            <person name="Schmutz J."/>
            <person name="Larimer F."/>
            <person name="Land M."/>
            <person name="Hauser L."/>
            <person name="Kyrpides N."/>
            <person name="Kim E."/>
            <person name="Boone D.R."/>
            <person name="Brockman F."/>
            <person name="Culley D."/>
            <person name="Ferry J."/>
            <person name="Gunsalus R."/>
            <person name="McInerney M.J."/>
            <person name="Morrison M."/>
            <person name="Plugge C."/>
            <person name="Rohlin L."/>
            <person name="Scholten J."/>
            <person name="Sieber J."/>
            <person name="Stams A.J.M."/>
            <person name="Worm P."/>
            <person name="Henstra A.M."/>
            <person name="Richardson P."/>
        </authorList>
    </citation>
    <scope>NUCLEOTIDE SEQUENCE [LARGE SCALE GENOMIC DNA]</scope>
    <source>
        <strain evidence="2">DSM 10017 / MPOB</strain>
    </source>
</reference>
<dbReference type="EMBL" id="CP000478">
    <property type="protein sequence ID" value="ABK18395.1"/>
    <property type="molecule type" value="Genomic_DNA"/>
</dbReference>
<dbReference type="eggNOG" id="COG0680">
    <property type="taxonomic scope" value="Bacteria"/>
</dbReference>
<dbReference type="PANTHER" id="PTHR30302:SF5">
    <property type="entry name" value="SLR1876 PROTEIN"/>
    <property type="match status" value="1"/>
</dbReference>
<protein>
    <recommendedName>
        <fullName evidence="3">Hydrogenase maturation protease</fullName>
    </recommendedName>
</protein>
<dbReference type="HOGENOM" id="CLU_099037_6_1_7"/>
<dbReference type="Gene3D" id="3.40.50.1450">
    <property type="entry name" value="HybD-like"/>
    <property type="match status" value="1"/>
</dbReference>
<dbReference type="MEROPS" id="A31.004"/>
<dbReference type="AlphaFoldDB" id="A0LLU3"/>
<evidence type="ECO:0000313" key="1">
    <source>
        <dbReference type="EMBL" id="ABK18395.1"/>
    </source>
</evidence>